<proteinExistence type="predicted"/>
<organism evidence="1 2">
    <name type="scientific">Methanofervidicoccus abyssi</name>
    <dbReference type="NCBI Taxonomy" id="2082189"/>
    <lineage>
        <taxon>Archaea</taxon>
        <taxon>Methanobacteriati</taxon>
        <taxon>Methanobacteriota</taxon>
        <taxon>Methanomada group</taxon>
        <taxon>Methanococci</taxon>
        <taxon>Methanococcales</taxon>
        <taxon>Methanofervidicoccus</taxon>
    </lineage>
</organism>
<accession>A0A401HP40</accession>
<reference evidence="1 2" key="1">
    <citation type="journal article" date="2019" name="Int. J. Syst. Evol. Microbiol.">
        <title>Methanofervidicoccus abyssi gen. nov., sp. nov., a hydrogenotrophic methanogen, isolated from a hydrothermal vent chimney in the Mid-Cayman Spreading Center, the Caribbean Sea.</title>
        <authorList>
            <person name="Sakai S."/>
            <person name="Takaki Y."/>
            <person name="Miyazaki M."/>
            <person name="Ogawara M."/>
            <person name="Yanagawa K."/>
            <person name="Miyazaki J."/>
            <person name="Takai K."/>
        </authorList>
    </citation>
    <scope>NUCLEOTIDE SEQUENCE [LARGE SCALE GENOMIC DNA]</scope>
    <source>
        <strain evidence="1 2">HHB</strain>
    </source>
</reference>
<dbReference type="EMBL" id="BFAX01000001">
    <property type="protein sequence ID" value="GBF36016.1"/>
    <property type="molecule type" value="Genomic_DNA"/>
</dbReference>
<dbReference type="Proteomes" id="UP000290527">
    <property type="component" value="Unassembled WGS sequence"/>
</dbReference>
<dbReference type="OrthoDB" id="86217at2157"/>
<name>A0A401HP40_9EURY</name>
<evidence type="ECO:0000313" key="2">
    <source>
        <dbReference type="Proteomes" id="UP000290527"/>
    </source>
</evidence>
<evidence type="ECO:0000313" key="1">
    <source>
        <dbReference type="EMBL" id="GBF36016.1"/>
    </source>
</evidence>
<sequence>MKGRCIIFIFLLLIPCSVEGLVIGEEKPSLVDTVVITNNNWPDCIIATEYAYKVDGVVLQINNGYLDPSIESFIEAVAPKRIVIVGGPLAVSYSVEEKLKKYGDVIRIWGPTRVETCEEILKMINSEKEKVLVNSTNFRDVVEVISHGYIPVYSFINVYNPNDVVRIYRDDGTVELYYFKNKKFIGRYEKKYVLELPGEILVLSRCPNMDIKFTNNKYISKFGYKLLDLRNISLSSNSKYLVEVNKNTPSAVLLSKYLKIPMVYDGTKIRSGYHVITFENDPVDSSITVAVDILVFKKTVELYSKNNDLKQSLYEAKTQLWSKNIPVEKYNIPYSCLEEYVNKKLTK</sequence>
<protein>
    <recommendedName>
        <fullName evidence="3">Cell wall-binding protein</fullName>
    </recommendedName>
</protein>
<keyword evidence="2" id="KW-1185">Reference proteome</keyword>
<comment type="caution">
    <text evidence="1">The sequence shown here is derived from an EMBL/GenBank/DDBJ whole genome shotgun (WGS) entry which is preliminary data.</text>
</comment>
<dbReference type="RefSeq" id="WP_131006800.1">
    <property type="nucleotide sequence ID" value="NZ_BFAX01000001.1"/>
</dbReference>
<gene>
    <name evidence="1" type="ORF">MHHB_P0241</name>
</gene>
<dbReference type="AlphaFoldDB" id="A0A401HP40"/>
<evidence type="ECO:0008006" key="3">
    <source>
        <dbReference type="Google" id="ProtNLM"/>
    </source>
</evidence>